<sequence length="354" mass="40085">MAGNMSEKTFQATPRRRQEARKKGQVFKSTEMVSALMLVSFIGLLKFYVPTMLEKVSQIFPYVYGLSAEWTARSVASLMVDLLWLGVQIVAPLFVVGAVIATGANYLQVRSLFTLEPLKPQLSRISMISGAKRMFGMKAWVELIKSLLKVTFIGYFLYATIRDNFEIFPVMARLTVGQGAMFIGGLIVELGWKIALSFFVIAAIDFLYQWWDYEKNLKMSHEELKQEYKQTEGNPQLKGEIKRKQRAMSMRRMMQDLKTADVVVTNPTHYAVALRYDPKENSAPVVVAKGADEIAQRIKQLAKDYGIITMENKPLARALFAQAEIGQAVPADLYKAVAEVLAFVYRLKRKKYTG</sequence>
<dbReference type="Gene3D" id="3.40.1690.10">
    <property type="entry name" value="secretion proteins EscU"/>
    <property type="match status" value="1"/>
</dbReference>
<evidence type="ECO:0000256" key="11">
    <source>
        <dbReference type="ARBA" id="ARBA00023225"/>
    </source>
</evidence>
<feature type="transmembrane region" description="Helical" evidence="12">
    <location>
        <begin position="139"/>
        <end position="158"/>
    </location>
</feature>
<dbReference type="PANTHER" id="PTHR30531">
    <property type="entry name" value="FLAGELLAR BIOSYNTHETIC PROTEIN FLHB"/>
    <property type="match status" value="1"/>
</dbReference>
<feature type="compositionally biased region" description="Polar residues" evidence="13">
    <location>
        <begin position="1"/>
        <end position="12"/>
    </location>
</feature>
<comment type="function">
    <text evidence="12">Required for formation of the rod structure in the basal body of the flagellar apparatus. Together with FliI and FliH, may constitute the export apparatus of flagellin.</text>
</comment>
<dbReference type="EMBL" id="AP008230">
    <property type="protein sequence ID" value="BAE84764.1"/>
    <property type="molecule type" value="Genomic_DNA"/>
</dbReference>
<dbReference type="PRINTS" id="PR00950">
    <property type="entry name" value="TYPE3IMSPROT"/>
</dbReference>
<proteinExistence type="inferred from homology"/>
<evidence type="ECO:0000313" key="15">
    <source>
        <dbReference type="Proteomes" id="UP000001946"/>
    </source>
</evidence>
<evidence type="ECO:0000256" key="12">
    <source>
        <dbReference type="RuleBase" id="RU364091"/>
    </source>
</evidence>
<comment type="caution">
    <text evidence="12">Lacks conserved residue(s) required for the propagation of feature annotation.</text>
</comment>
<evidence type="ECO:0000256" key="1">
    <source>
        <dbReference type="ARBA" id="ARBA00004651"/>
    </source>
</evidence>
<feature type="transmembrane region" description="Helical" evidence="12">
    <location>
        <begin position="32"/>
        <end position="49"/>
    </location>
</feature>
<keyword evidence="15" id="KW-1185">Reference proteome</keyword>
<evidence type="ECO:0000256" key="13">
    <source>
        <dbReference type="SAM" id="MobiDB-lite"/>
    </source>
</evidence>
<dbReference type="STRING" id="138119.DSY2975"/>
<dbReference type="AlphaFoldDB" id="Q24T78"/>
<reference evidence="14 15" key="1">
    <citation type="journal article" date="2006" name="J. Bacteriol.">
        <title>Complete genome sequence of the dehalorespiring bacterium Desulfitobacterium hafniense Y51 and comparison with Dehalococcoides ethenogenes 195.</title>
        <authorList>
            <person name="Nonaka H."/>
            <person name="Keresztes G."/>
            <person name="Shinoda Y."/>
            <person name="Ikenaga Y."/>
            <person name="Abe M."/>
            <person name="Naito K."/>
            <person name="Inatomi K."/>
            <person name="Furukawa K."/>
            <person name="Inui M."/>
            <person name="Yukawa H."/>
        </authorList>
    </citation>
    <scope>NUCLEOTIDE SEQUENCE [LARGE SCALE GENOMIC DNA]</scope>
    <source>
        <strain evidence="14 15">Y51</strain>
    </source>
</reference>
<keyword evidence="10 12" id="KW-0472">Membrane</keyword>
<keyword evidence="5 12" id="KW-1003">Cell membrane</keyword>
<gene>
    <name evidence="12" type="primary">flhB</name>
    <name evidence="14" type="ordered locus">DSY2975</name>
</gene>
<organism evidence="14 15">
    <name type="scientific">Desulfitobacterium hafniense (strain Y51)</name>
    <dbReference type="NCBI Taxonomy" id="138119"/>
    <lineage>
        <taxon>Bacteria</taxon>
        <taxon>Bacillati</taxon>
        <taxon>Bacillota</taxon>
        <taxon>Clostridia</taxon>
        <taxon>Eubacteriales</taxon>
        <taxon>Desulfitobacteriaceae</taxon>
        <taxon>Desulfitobacterium</taxon>
    </lineage>
</organism>
<evidence type="ECO:0000256" key="10">
    <source>
        <dbReference type="ARBA" id="ARBA00023136"/>
    </source>
</evidence>
<evidence type="ECO:0000256" key="6">
    <source>
        <dbReference type="ARBA" id="ARBA00022692"/>
    </source>
</evidence>
<evidence type="ECO:0000256" key="8">
    <source>
        <dbReference type="ARBA" id="ARBA00022927"/>
    </source>
</evidence>
<name>Q24T78_DESHY</name>
<dbReference type="eggNOG" id="COG1377">
    <property type="taxonomic scope" value="Bacteria"/>
</dbReference>
<dbReference type="InterPro" id="IPR029025">
    <property type="entry name" value="T3SS_substrate_exporter_C"/>
</dbReference>
<keyword evidence="9 12" id="KW-1133">Transmembrane helix</keyword>
<evidence type="ECO:0000313" key="14">
    <source>
        <dbReference type="EMBL" id="BAE84764.1"/>
    </source>
</evidence>
<evidence type="ECO:0000256" key="3">
    <source>
        <dbReference type="ARBA" id="ARBA00021622"/>
    </source>
</evidence>
<comment type="subcellular location">
    <subcellularLocation>
        <location evidence="1">Cell membrane</location>
        <topology evidence="1">Multi-pass membrane protein</topology>
    </subcellularLocation>
</comment>
<evidence type="ECO:0000256" key="9">
    <source>
        <dbReference type="ARBA" id="ARBA00022989"/>
    </source>
</evidence>
<dbReference type="NCBIfam" id="TIGR00328">
    <property type="entry name" value="flhB"/>
    <property type="match status" value="1"/>
</dbReference>
<dbReference type="SUPFAM" id="SSF160544">
    <property type="entry name" value="EscU C-terminal domain-like"/>
    <property type="match status" value="1"/>
</dbReference>
<evidence type="ECO:0000256" key="5">
    <source>
        <dbReference type="ARBA" id="ARBA00022475"/>
    </source>
</evidence>
<accession>Q24T78</accession>
<feature type="transmembrane region" description="Helical" evidence="12">
    <location>
        <begin position="82"/>
        <end position="107"/>
    </location>
</feature>
<dbReference type="GO" id="GO:0044780">
    <property type="term" value="P:bacterial-type flagellum assembly"/>
    <property type="evidence" value="ECO:0007669"/>
    <property type="project" value="InterPro"/>
</dbReference>
<dbReference type="HOGENOM" id="CLU_041013_1_2_9"/>
<protein>
    <recommendedName>
        <fullName evidence="3 12">Flagellar biosynthetic protein FlhB</fullName>
    </recommendedName>
</protein>
<dbReference type="GO" id="GO:0009306">
    <property type="term" value="P:protein secretion"/>
    <property type="evidence" value="ECO:0007669"/>
    <property type="project" value="InterPro"/>
</dbReference>
<dbReference type="PANTHER" id="PTHR30531:SF12">
    <property type="entry name" value="FLAGELLAR BIOSYNTHETIC PROTEIN FLHB"/>
    <property type="match status" value="1"/>
</dbReference>
<keyword evidence="4 12" id="KW-0813">Transport</keyword>
<dbReference type="Gene3D" id="6.10.250.2080">
    <property type="match status" value="1"/>
</dbReference>
<dbReference type="KEGG" id="dsy:DSY2975"/>
<dbReference type="FunFam" id="3.40.1690.10:FF:000001">
    <property type="entry name" value="Flagellar biosynthetic protein FlhB"/>
    <property type="match status" value="1"/>
</dbReference>
<dbReference type="Pfam" id="PF01312">
    <property type="entry name" value="Bac_export_2"/>
    <property type="match status" value="1"/>
</dbReference>
<keyword evidence="8 12" id="KW-0653">Protein transport</keyword>
<keyword evidence="11 12" id="KW-1006">Bacterial flagellum protein export</keyword>
<dbReference type="InterPro" id="IPR006135">
    <property type="entry name" value="T3SS_substrate_exporter"/>
</dbReference>
<dbReference type="GO" id="GO:0005886">
    <property type="term" value="C:plasma membrane"/>
    <property type="evidence" value="ECO:0007669"/>
    <property type="project" value="UniProtKB-SubCell"/>
</dbReference>
<dbReference type="Proteomes" id="UP000001946">
    <property type="component" value="Chromosome"/>
</dbReference>
<evidence type="ECO:0000256" key="2">
    <source>
        <dbReference type="ARBA" id="ARBA00010690"/>
    </source>
</evidence>
<evidence type="ECO:0000256" key="7">
    <source>
        <dbReference type="ARBA" id="ARBA00022795"/>
    </source>
</evidence>
<keyword evidence="6 12" id="KW-0812">Transmembrane</keyword>
<evidence type="ECO:0000256" key="4">
    <source>
        <dbReference type="ARBA" id="ARBA00022448"/>
    </source>
</evidence>
<comment type="similarity">
    <text evidence="2 12">Belongs to the type III secretion exporter family.</text>
</comment>
<dbReference type="InterPro" id="IPR006136">
    <property type="entry name" value="FlhB"/>
</dbReference>
<keyword evidence="7 12" id="KW-1005">Bacterial flagellum biogenesis</keyword>
<feature type="region of interest" description="Disordered" evidence="13">
    <location>
        <begin position="1"/>
        <end position="22"/>
    </location>
</feature>